<gene>
    <name evidence="1" type="ORF">EA58_21270</name>
</gene>
<dbReference type="STRING" id="1654360.EA58_21270"/>
<evidence type="ECO:0000313" key="1">
    <source>
        <dbReference type="EMBL" id="KDM89660.1"/>
    </source>
</evidence>
<dbReference type="AlphaFoldDB" id="A0A066RGY2"/>
<dbReference type="Proteomes" id="UP000027192">
    <property type="component" value="Unassembled WGS sequence"/>
</dbReference>
<protein>
    <submittedName>
        <fullName evidence="1">Uncharacterized protein</fullName>
    </submittedName>
</protein>
<organism evidence="1 2">
    <name type="scientific">Photobacterium galatheae</name>
    <dbReference type="NCBI Taxonomy" id="1654360"/>
    <lineage>
        <taxon>Bacteria</taxon>
        <taxon>Pseudomonadati</taxon>
        <taxon>Pseudomonadota</taxon>
        <taxon>Gammaproteobacteria</taxon>
        <taxon>Vibrionales</taxon>
        <taxon>Vibrionaceae</taxon>
        <taxon>Photobacterium</taxon>
    </lineage>
</organism>
<reference evidence="1 2" key="1">
    <citation type="submission" date="2014-04" db="EMBL/GenBank/DDBJ databases">
        <title>Draft genome sequence of Photobacterium halotolerans S2753: a solonamide, ngercheumicin and holomycin producer.</title>
        <authorList>
            <person name="Machado H.R."/>
            <person name="Gram L."/>
        </authorList>
    </citation>
    <scope>NUCLEOTIDE SEQUENCE [LARGE SCALE GENOMIC DNA]</scope>
    <source>
        <strain evidence="1 2">S2753</strain>
    </source>
</reference>
<name>A0A066RGY2_9GAMM</name>
<comment type="caution">
    <text evidence="1">The sequence shown here is derived from an EMBL/GenBank/DDBJ whole genome shotgun (WGS) entry which is preliminary data.</text>
</comment>
<evidence type="ECO:0000313" key="2">
    <source>
        <dbReference type="Proteomes" id="UP000027192"/>
    </source>
</evidence>
<keyword evidence="2" id="KW-1185">Reference proteome</keyword>
<dbReference type="EMBL" id="JMIB01000049">
    <property type="protein sequence ID" value="KDM89660.1"/>
    <property type="molecule type" value="Genomic_DNA"/>
</dbReference>
<accession>A0A066RGY2</accession>
<proteinExistence type="predicted"/>
<dbReference type="OrthoDB" id="5920108at2"/>
<sequence length="70" mass="7382">MSINSASAFQAINKDPHTLVLEAREMIGGLAAISGATSGPVETLTAEQLFYLFASIGDKLDIALLKMEAE</sequence>
<dbReference type="RefSeq" id="WP_036757348.1">
    <property type="nucleotide sequence ID" value="NZ_JAGSGC010000029.1"/>
</dbReference>